<dbReference type="EMBL" id="BMQJ01000009">
    <property type="protein sequence ID" value="GGQ04312.1"/>
    <property type="molecule type" value="Genomic_DNA"/>
</dbReference>
<evidence type="ECO:0000313" key="2">
    <source>
        <dbReference type="Proteomes" id="UP000611554"/>
    </source>
</evidence>
<dbReference type="RefSeq" id="WP_189247814.1">
    <property type="nucleotide sequence ID" value="NZ_BMQJ01000009.1"/>
</dbReference>
<evidence type="ECO:0000313" key="1">
    <source>
        <dbReference type="EMBL" id="GGQ04312.1"/>
    </source>
</evidence>
<accession>A0ABQ2R1H3</accession>
<comment type="caution">
    <text evidence="1">The sequence shown here is derived from an EMBL/GenBank/DDBJ whole genome shotgun (WGS) entry which is preliminary data.</text>
</comment>
<sequence length="164" mass="18280">MTLFVHLTSEKNVRSVRRAGIRASGRSHGGLSGVFCLPILPSYQLTHQWVRELRRGGRRTIVAVDFRIPDDEPVHVGHYGREHARLPSAEAAALIAGRDDARGWEVLVPRTITAGEVHRIRGVNQVTGWRYMPNAHGVPPCPDCLQRGEYGSARIRRRAESSGF</sequence>
<dbReference type="Proteomes" id="UP000611554">
    <property type="component" value="Unassembled WGS sequence"/>
</dbReference>
<reference evidence="2" key="1">
    <citation type="journal article" date="2019" name="Int. J. Syst. Evol. Microbiol.">
        <title>The Global Catalogue of Microorganisms (GCM) 10K type strain sequencing project: providing services to taxonomists for standard genome sequencing and annotation.</title>
        <authorList>
            <consortium name="The Broad Institute Genomics Platform"/>
            <consortium name="The Broad Institute Genome Sequencing Center for Infectious Disease"/>
            <person name="Wu L."/>
            <person name="Ma J."/>
        </authorList>
    </citation>
    <scope>NUCLEOTIDE SEQUENCE [LARGE SCALE GENOMIC DNA]</scope>
    <source>
        <strain evidence="2">JCM 3115</strain>
    </source>
</reference>
<gene>
    <name evidence="1" type="ORF">GCM10010140_38010</name>
</gene>
<name>A0ABQ2R1H3_9ACTN</name>
<proteinExistence type="predicted"/>
<organism evidence="1 2">
    <name type="scientific">Streptosporangium pseudovulgare</name>
    <dbReference type="NCBI Taxonomy" id="35765"/>
    <lineage>
        <taxon>Bacteria</taxon>
        <taxon>Bacillati</taxon>
        <taxon>Actinomycetota</taxon>
        <taxon>Actinomycetes</taxon>
        <taxon>Streptosporangiales</taxon>
        <taxon>Streptosporangiaceae</taxon>
        <taxon>Streptosporangium</taxon>
    </lineage>
</organism>
<keyword evidence="2" id="KW-1185">Reference proteome</keyword>
<protein>
    <submittedName>
        <fullName evidence="1">Uncharacterized protein</fullName>
    </submittedName>
</protein>